<dbReference type="PANTHER" id="PTHR11757:SF19">
    <property type="entry name" value="PROLYL ENDOPEPTIDASE-LIKE"/>
    <property type="match status" value="1"/>
</dbReference>
<dbReference type="EMBL" id="DROD01000165">
    <property type="protein sequence ID" value="HHJ52003.1"/>
    <property type="molecule type" value="Genomic_DNA"/>
</dbReference>
<dbReference type="FunFam" id="3.40.50.1820:FF:000005">
    <property type="entry name" value="Prolyl endopeptidase"/>
    <property type="match status" value="1"/>
</dbReference>
<dbReference type="InterPro" id="IPR001375">
    <property type="entry name" value="Peptidase_S9_cat"/>
</dbReference>
<dbReference type="InterPro" id="IPR029058">
    <property type="entry name" value="AB_hydrolase_fold"/>
</dbReference>
<name>A0A7V5UE88_CALAY</name>
<dbReference type="Proteomes" id="UP000886124">
    <property type="component" value="Unassembled WGS sequence"/>
</dbReference>
<dbReference type="AlphaFoldDB" id="A0A7V5UE88"/>
<dbReference type="Pfam" id="PF00326">
    <property type="entry name" value="Peptidase_S9"/>
    <property type="match status" value="1"/>
</dbReference>
<dbReference type="Gene3D" id="3.40.50.1820">
    <property type="entry name" value="alpha/beta hydrolase"/>
    <property type="match status" value="1"/>
</dbReference>
<keyword evidence="4" id="KW-0720">Serine protease</keyword>
<evidence type="ECO:0000313" key="7">
    <source>
        <dbReference type="EMBL" id="HHJ52003.1"/>
    </source>
</evidence>
<organism evidence="7">
    <name type="scientific">Caldithrix abyssi</name>
    <dbReference type="NCBI Taxonomy" id="187145"/>
    <lineage>
        <taxon>Bacteria</taxon>
        <taxon>Pseudomonadati</taxon>
        <taxon>Calditrichota</taxon>
        <taxon>Calditrichia</taxon>
        <taxon>Calditrichales</taxon>
        <taxon>Calditrichaceae</taxon>
        <taxon>Caldithrix</taxon>
    </lineage>
</organism>
<comment type="similarity">
    <text evidence="1">Belongs to the peptidase S9A family.</text>
</comment>
<dbReference type="SUPFAM" id="SSF50993">
    <property type="entry name" value="Peptidase/esterase 'gauge' domain"/>
    <property type="match status" value="1"/>
</dbReference>
<dbReference type="SUPFAM" id="SSF53474">
    <property type="entry name" value="alpha/beta-Hydrolases"/>
    <property type="match status" value="1"/>
</dbReference>
<sequence length="703" mass="81263">MRWLNILLLILMGYLMSNCNKQIEMKPPVAKKIAHYDTTFGDVRLDNYHWLRERGNPDVLKYLKEENKYTDAMMAHTKDLQETLYKEMVGRIKETDASVPVRHGDYFYYTRTEKGKQYPIHCRKKGSLDAPEEILLDENEMAKGHKFFDIGVFKVSPNHKLLAFSVDTTGSETFTIRVKNLETGEILPDEIPNTYYSLAWANDNRTFFYNTLDAAKRPFKLFKHKVGGRADQDALIYHEKDEKFFLSVKRAKSGKFIFLNLGSEVTSEVRYLDADRPDGSFKIFAPRREKIEYSVDHHGSDFYILTNEQAVNFKLMKTPVKHTAKKYWQEVIPARKTVKLEQIELFKDYLVVFERDNGLEKIRVTDLSGNKTHFVPFEEPLYAIHPTGNPEFNTRVLRFAYSSLITPESIYDYDMATGERQLMKRQEVLGGYDPANYRMERIWATAPDGVKVPMSIVYKKGLKKNGENPTYLYGYGSYGVTIEPRFSSNRFSLIDRGFVYAIAHIRGGGMLGRPWYEDGKLLKKKNTFTDFIACAEHLIKQKYTRPEKIAIAGGSAGGLLMGAVVNMRPDLFKAMIAHVPFVDVLNTMLDPTIPLTVIEYDEWGNPNIKEYYDYIKSYSPYDNVTAQNYPHMLITAGLNDPRVQYWEPAKWTAKLRATKTDRNLLILKTNMGAGHMGQSGRYDYLKEIAFDYAFILDRLNIKE</sequence>
<dbReference type="InterPro" id="IPR023302">
    <property type="entry name" value="Pept_S9A_N"/>
</dbReference>
<evidence type="ECO:0000256" key="3">
    <source>
        <dbReference type="ARBA" id="ARBA00022801"/>
    </source>
</evidence>
<evidence type="ECO:0000256" key="1">
    <source>
        <dbReference type="ARBA" id="ARBA00005228"/>
    </source>
</evidence>
<evidence type="ECO:0000259" key="5">
    <source>
        <dbReference type="Pfam" id="PF00326"/>
    </source>
</evidence>
<dbReference type="Pfam" id="PF02897">
    <property type="entry name" value="Peptidase_S9_N"/>
    <property type="match status" value="1"/>
</dbReference>
<evidence type="ECO:0000256" key="2">
    <source>
        <dbReference type="ARBA" id="ARBA00022670"/>
    </source>
</evidence>
<keyword evidence="3" id="KW-0378">Hydrolase</keyword>
<gene>
    <name evidence="7" type="ORF">ENJ89_02305</name>
</gene>
<reference evidence="7" key="1">
    <citation type="journal article" date="2020" name="mSystems">
        <title>Genome- and Community-Level Interaction Insights into Carbon Utilization and Element Cycling Functions of Hydrothermarchaeota in Hydrothermal Sediment.</title>
        <authorList>
            <person name="Zhou Z."/>
            <person name="Liu Y."/>
            <person name="Xu W."/>
            <person name="Pan J."/>
            <person name="Luo Z.H."/>
            <person name="Li M."/>
        </authorList>
    </citation>
    <scope>NUCLEOTIDE SEQUENCE [LARGE SCALE GENOMIC DNA]</scope>
    <source>
        <strain evidence="7">HyVt-527</strain>
    </source>
</reference>
<dbReference type="PRINTS" id="PR00862">
    <property type="entry name" value="PROLIGOPTASE"/>
</dbReference>
<dbReference type="InterPro" id="IPR002470">
    <property type="entry name" value="Peptidase_S9A"/>
</dbReference>
<dbReference type="InterPro" id="IPR051543">
    <property type="entry name" value="Serine_Peptidase_S9A"/>
</dbReference>
<evidence type="ECO:0000256" key="4">
    <source>
        <dbReference type="ARBA" id="ARBA00022825"/>
    </source>
</evidence>
<dbReference type="GO" id="GO:0004252">
    <property type="term" value="F:serine-type endopeptidase activity"/>
    <property type="evidence" value="ECO:0007669"/>
    <property type="project" value="InterPro"/>
</dbReference>
<dbReference type="GO" id="GO:0006508">
    <property type="term" value="P:proteolysis"/>
    <property type="evidence" value="ECO:0007669"/>
    <property type="project" value="UniProtKB-KW"/>
</dbReference>
<protein>
    <submittedName>
        <fullName evidence="7">S9 family peptidase</fullName>
    </submittedName>
</protein>
<feature type="domain" description="Peptidase S9A N-terminal" evidence="6">
    <location>
        <begin position="28"/>
        <end position="425"/>
    </location>
</feature>
<accession>A0A7V5UE88</accession>
<feature type="domain" description="Peptidase S9 prolyl oligopeptidase catalytic" evidence="5">
    <location>
        <begin position="485"/>
        <end position="700"/>
    </location>
</feature>
<dbReference type="PANTHER" id="PTHR11757">
    <property type="entry name" value="PROTEASE FAMILY S9A OLIGOPEPTIDASE"/>
    <property type="match status" value="1"/>
</dbReference>
<dbReference type="Gene3D" id="2.130.10.120">
    <property type="entry name" value="Prolyl oligopeptidase, N-terminal domain"/>
    <property type="match status" value="1"/>
</dbReference>
<keyword evidence="2" id="KW-0645">Protease</keyword>
<proteinExistence type="inferred from homology"/>
<evidence type="ECO:0000259" key="6">
    <source>
        <dbReference type="Pfam" id="PF02897"/>
    </source>
</evidence>
<comment type="caution">
    <text evidence="7">The sequence shown here is derived from an EMBL/GenBank/DDBJ whole genome shotgun (WGS) entry which is preliminary data.</text>
</comment>